<evidence type="ECO:0000313" key="3">
    <source>
        <dbReference type="Proteomes" id="UP000077202"/>
    </source>
</evidence>
<evidence type="ECO:0000313" key="2">
    <source>
        <dbReference type="EMBL" id="OAE30371.1"/>
    </source>
</evidence>
<proteinExistence type="predicted"/>
<evidence type="ECO:0000256" key="1">
    <source>
        <dbReference type="SAM" id="MobiDB-lite"/>
    </source>
</evidence>
<reference evidence="2" key="1">
    <citation type="submission" date="2016-03" db="EMBL/GenBank/DDBJ databases">
        <title>Mechanisms controlling the formation of the plant cell surface in tip-growing cells are functionally conserved among land plants.</title>
        <authorList>
            <person name="Honkanen S."/>
            <person name="Jones V.A."/>
            <person name="Morieri G."/>
            <person name="Champion C."/>
            <person name="Hetherington A.J."/>
            <person name="Kelly S."/>
            <person name="Saint-Marcoux D."/>
            <person name="Proust H."/>
            <person name="Prescott H."/>
            <person name="Dolan L."/>
        </authorList>
    </citation>
    <scope>NUCLEOTIDE SEQUENCE [LARGE SCALE GENOMIC DNA]</scope>
    <source>
        <tissue evidence="2">Whole gametophyte</tissue>
    </source>
</reference>
<comment type="caution">
    <text evidence="2">The sequence shown here is derived from an EMBL/GenBank/DDBJ whole genome shotgun (WGS) entry which is preliminary data.</text>
</comment>
<gene>
    <name evidence="2" type="ORF">AXG93_3233s1100</name>
</gene>
<dbReference type="EMBL" id="LVLJ01001337">
    <property type="protein sequence ID" value="OAE30371.1"/>
    <property type="molecule type" value="Genomic_DNA"/>
</dbReference>
<protein>
    <submittedName>
        <fullName evidence="2">Uncharacterized protein</fullName>
    </submittedName>
</protein>
<dbReference type="AlphaFoldDB" id="A0A176WCL3"/>
<accession>A0A176WCL3</accession>
<feature type="region of interest" description="Disordered" evidence="1">
    <location>
        <begin position="1"/>
        <end position="21"/>
    </location>
</feature>
<keyword evidence="3" id="KW-1185">Reference proteome</keyword>
<organism evidence="2 3">
    <name type="scientific">Marchantia polymorpha subsp. ruderalis</name>
    <dbReference type="NCBI Taxonomy" id="1480154"/>
    <lineage>
        <taxon>Eukaryota</taxon>
        <taxon>Viridiplantae</taxon>
        <taxon>Streptophyta</taxon>
        <taxon>Embryophyta</taxon>
        <taxon>Marchantiophyta</taxon>
        <taxon>Marchantiopsida</taxon>
        <taxon>Marchantiidae</taxon>
        <taxon>Marchantiales</taxon>
        <taxon>Marchantiaceae</taxon>
        <taxon>Marchantia</taxon>
    </lineage>
</organism>
<name>A0A176WCL3_MARPO</name>
<feature type="compositionally biased region" description="Pro residues" evidence="1">
    <location>
        <begin position="1"/>
        <end position="13"/>
    </location>
</feature>
<dbReference type="Gene3D" id="3.90.20.10">
    <property type="match status" value="1"/>
</dbReference>
<sequence length="150" mass="15938">MDSRPPPPPPPPLGTASKPPSAKELIEFYKKKGLNQEAATEKAIEDMQKALTYAVQRFPKRAQAVEKSIVSVSSGMDRLAKRMDTLEAKLDTKPSFVGVFAAGAAAGAALQAVFSGVPHLIRAVSQICNDEAKALAGPRIRTIVRGSQAL</sequence>
<dbReference type="Proteomes" id="UP000077202">
    <property type="component" value="Unassembled WGS sequence"/>
</dbReference>